<name>A0A345YPL3_9MICO</name>
<protein>
    <submittedName>
        <fullName evidence="3">YdcF family protein</fullName>
    </submittedName>
</protein>
<gene>
    <name evidence="2" type="ORF">DWV08_09745</name>
    <name evidence="3" type="ORF">DXU92_01490</name>
</gene>
<dbReference type="InterPro" id="IPR014729">
    <property type="entry name" value="Rossmann-like_a/b/a_fold"/>
</dbReference>
<dbReference type="Proteomes" id="UP000282185">
    <property type="component" value="Unassembled WGS sequence"/>
</dbReference>
<evidence type="ECO:0000259" key="1">
    <source>
        <dbReference type="Pfam" id="PF02698"/>
    </source>
</evidence>
<dbReference type="Pfam" id="PF02698">
    <property type="entry name" value="DUF218"/>
    <property type="match status" value="1"/>
</dbReference>
<dbReference type="Gene3D" id="3.40.50.620">
    <property type="entry name" value="HUPs"/>
    <property type="match status" value="1"/>
</dbReference>
<dbReference type="CDD" id="cd06259">
    <property type="entry name" value="YdcF-like"/>
    <property type="match status" value="1"/>
</dbReference>
<evidence type="ECO:0000313" key="5">
    <source>
        <dbReference type="Proteomes" id="UP000282185"/>
    </source>
</evidence>
<dbReference type="EMBL" id="CP031356">
    <property type="protein sequence ID" value="AXK45865.1"/>
    <property type="molecule type" value="Genomic_DNA"/>
</dbReference>
<dbReference type="InterPro" id="IPR051599">
    <property type="entry name" value="Cell_Envelope_Assoc"/>
</dbReference>
<dbReference type="EMBL" id="QSWH01000001">
    <property type="protein sequence ID" value="RRR24884.1"/>
    <property type="molecule type" value="Genomic_DNA"/>
</dbReference>
<reference evidence="2 4" key="1">
    <citation type="submission" date="2018-07" db="EMBL/GenBank/DDBJ databases">
        <title>Brachybacterium saurashtrense DSM 23186 genome sequence.</title>
        <authorList>
            <person name="Guo L."/>
        </authorList>
    </citation>
    <scope>NUCLEOTIDE SEQUENCE [LARGE SCALE GENOMIC DNA]</scope>
    <source>
        <strain evidence="2 4">DSM 23186</strain>
    </source>
</reference>
<organism evidence="3 5">
    <name type="scientific">Brachybacterium saurashtrense</name>
    <dbReference type="NCBI Taxonomy" id="556288"/>
    <lineage>
        <taxon>Bacteria</taxon>
        <taxon>Bacillati</taxon>
        <taxon>Actinomycetota</taxon>
        <taxon>Actinomycetes</taxon>
        <taxon>Micrococcales</taxon>
        <taxon>Dermabacteraceae</taxon>
        <taxon>Brachybacterium</taxon>
    </lineage>
</organism>
<dbReference type="PANTHER" id="PTHR30336">
    <property type="entry name" value="INNER MEMBRANE PROTEIN, PROBABLE PERMEASE"/>
    <property type="match status" value="1"/>
</dbReference>
<dbReference type="InterPro" id="IPR003848">
    <property type="entry name" value="DUF218"/>
</dbReference>
<dbReference type="GO" id="GO:0005886">
    <property type="term" value="C:plasma membrane"/>
    <property type="evidence" value="ECO:0007669"/>
    <property type="project" value="TreeGrafter"/>
</dbReference>
<evidence type="ECO:0000313" key="2">
    <source>
        <dbReference type="EMBL" id="AXK45865.1"/>
    </source>
</evidence>
<dbReference type="KEGG" id="bsau:DWV08_09745"/>
<feature type="domain" description="DUF218" evidence="1">
    <location>
        <begin position="39"/>
        <end position="140"/>
    </location>
</feature>
<evidence type="ECO:0000313" key="3">
    <source>
        <dbReference type="EMBL" id="RRR24884.1"/>
    </source>
</evidence>
<dbReference type="PANTHER" id="PTHR30336:SF20">
    <property type="entry name" value="DUF218 DOMAIN-CONTAINING PROTEIN"/>
    <property type="match status" value="1"/>
</dbReference>
<dbReference type="AlphaFoldDB" id="A0A345YPL3"/>
<keyword evidence="4" id="KW-1185">Reference proteome</keyword>
<dbReference type="Proteomes" id="UP000254236">
    <property type="component" value="Chromosome"/>
</dbReference>
<evidence type="ECO:0000313" key="4">
    <source>
        <dbReference type="Proteomes" id="UP000254236"/>
    </source>
</evidence>
<accession>A0A345YPL3</accession>
<dbReference type="OrthoDB" id="2216870at2"/>
<sequence length="215" mass="23992">MTNEQIMADAQTLWDYHQLDHELRPTDIAIGLGSHDIGVAEHAADLYHRGLFPLIVFTGANAPTTVDIFPRGEATHFTERAIELGVPLKAILQEAEAKNTGENFTLVRSLLDRQGLRPKSATLISRPYQQRRAYATVRKLWPELGVSCSSRPQSLECYIESIGDSHKVLNMLVGDTQRIWKYADAGFAIAQPIDCGTLQAYEHLVSHGFTKRLLP</sequence>
<dbReference type="RefSeq" id="WP_115413606.1">
    <property type="nucleotide sequence ID" value="NZ_CP031356.1"/>
</dbReference>
<proteinExistence type="predicted"/>
<reference evidence="3 5" key="2">
    <citation type="submission" date="2018-08" db="EMBL/GenBank/DDBJ databases">
        <title>Brachybacterium saurashtrense DSM 23186.</title>
        <authorList>
            <person name="Li Y."/>
        </authorList>
    </citation>
    <scope>NUCLEOTIDE SEQUENCE [LARGE SCALE GENOMIC DNA]</scope>
    <source>
        <strain evidence="3 5">DSM 23186</strain>
    </source>
</reference>